<comment type="caution">
    <text evidence="1">The sequence shown here is derived from an EMBL/GenBank/DDBJ whole genome shotgun (WGS) entry which is preliminary data.</text>
</comment>
<accession>A0A9Q3DXQ4</accession>
<reference evidence="1" key="1">
    <citation type="submission" date="2021-03" db="EMBL/GenBank/DDBJ databases">
        <title>Draft genome sequence of rust myrtle Austropuccinia psidii MF-1, a brazilian biotype.</title>
        <authorList>
            <person name="Quecine M.C."/>
            <person name="Pachon D.M.R."/>
            <person name="Bonatelli M.L."/>
            <person name="Correr F.H."/>
            <person name="Franceschini L.M."/>
            <person name="Leite T.F."/>
            <person name="Margarido G.R.A."/>
            <person name="Almeida C.A."/>
            <person name="Ferrarezi J.A."/>
            <person name="Labate C.A."/>
        </authorList>
    </citation>
    <scope>NUCLEOTIDE SEQUENCE</scope>
    <source>
        <strain evidence="1">MF-1</strain>
    </source>
</reference>
<sequence length="101" mass="11572">MCAPSVSFHPNLIILPNPTRPRSISSQDSNVIDYLRRPHRNSIALNSIRPSLLGAIEFRDVVNSLTRESSYNPAHDSVSFAQRWCQNSNIYVEFCLFFYLV</sequence>
<gene>
    <name evidence="1" type="ORF">O181_052116</name>
</gene>
<evidence type="ECO:0000313" key="1">
    <source>
        <dbReference type="EMBL" id="MBW0512401.1"/>
    </source>
</evidence>
<dbReference type="AlphaFoldDB" id="A0A9Q3DXQ4"/>
<evidence type="ECO:0000313" key="2">
    <source>
        <dbReference type="Proteomes" id="UP000765509"/>
    </source>
</evidence>
<proteinExistence type="predicted"/>
<protein>
    <submittedName>
        <fullName evidence="1">Uncharacterized protein</fullName>
    </submittedName>
</protein>
<name>A0A9Q3DXQ4_9BASI</name>
<dbReference type="EMBL" id="AVOT02022777">
    <property type="protein sequence ID" value="MBW0512401.1"/>
    <property type="molecule type" value="Genomic_DNA"/>
</dbReference>
<organism evidence="1 2">
    <name type="scientific">Austropuccinia psidii MF-1</name>
    <dbReference type="NCBI Taxonomy" id="1389203"/>
    <lineage>
        <taxon>Eukaryota</taxon>
        <taxon>Fungi</taxon>
        <taxon>Dikarya</taxon>
        <taxon>Basidiomycota</taxon>
        <taxon>Pucciniomycotina</taxon>
        <taxon>Pucciniomycetes</taxon>
        <taxon>Pucciniales</taxon>
        <taxon>Sphaerophragmiaceae</taxon>
        <taxon>Austropuccinia</taxon>
    </lineage>
</organism>
<dbReference type="Proteomes" id="UP000765509">
    <property type="component" value="Unassembled WGS sequence"/>
</dbReference>
<keyword evidence="2" id="KW-1185">Reference proteome</keyword>